<proteinExistence type="predicted"/>
<dbReference type="AlphaFoldDB" id="A0A1B7XQQ7"/>
<dbReference type="RefSeq" id="XP_018150620.1">
    <property type="nucleotide sequence ID" value="XM_018309377.1"/>
</dbReference>
<feature type="region of interest" description="Disordered" evidence="1">
    <location>
        <begin position="1"/>
        <end position="85"/>
    </location>
</feature>
<dbReference type="EMBL" id="LTAN01000011">
    <property type="protein sequence ID" value="OBR02102.1"/>
    <property type="molecule type" value="Genomic_DNA"/>
</dbReference>
<comment type="caution">
    <text evidence="2">The sequence shown here is derived from an EMBL/GenBank/DDBJ whole genome shotgun (WGS) entry which is preliminary data.</text>
</comment>
<feature type="compositionally biased region" description="Polar residues" evidence="1">
    <location>
        <begin position="1"/>
        <end position="23"/>
    </location>
</feature>
<name>A0A1B7XQQ7_COLHI</name>
<evidence type="ECO:0000313" key="2">
    <source>
        <dbReference type="EMBL" id="OBR02102.1"/>
    </source>
</evidence>
<dbReference type="GeneID" id="28873484"/>
<reference evidence="3" key="1">
    <citation type="journal article" date="2017" name="BMC Genomics">
        <title>Gapless genome assembly of Colletotrichum higginsianum reveals chromosome structure and association of transposable elements with secondary metabolite gene clusters.</title>
        <authorList>
            <person name="Dallery J.-F."/>
            <person name="Lapalu N."/>
            <person name="Zampounis A."/>
            <person name="Pigne S."/>
            <person name="Luyten I."/>
            <person name="Amselem J."/>
            <person name="Wittenberg A.H.J."/>
            <person name="Zhou S."/>
            <person name="de Queiroz M.V."/>
            <person name="Robin G.P."/>
            <person name="Auger A."/>
            <person name="Hainaut M."/>
            <person name="Henrissat B."/>
            <person name="Kim K.-T."/>
            <person name="Lee Y.-H."/>
            <person name="Lespinet O."/>
            <person name="Schwartz D.C."/>
            <person name="Thon M.R."/>
            <person name="O'Connell R.J."/>
        </authorList>
    </citation>
    <scope>NUCLEOTIDE SEQUENCE [LARGE SCALE GENOMIC DNA]</scope>
    <source>
        <strain evidence="3">IMI 349063</strain>
    </source>
</reference>
<evidence type="ECO:0000256" key="1">
    <source>
        <dbReference type="SAM" id="MobiDB-lite"/>
    </source>
</evidence>
<feature type="compositionally biased region" description="Pro residues" evidence="1">
    <location>
        <begin position="72"/>
        <end position="82"/>
    </location>
</feature>
<sequence length="109" mass="12024">MLRKWISSSLKSRNPQSNMTLSNKPFDDLSTKQTNHPTESPPAYTATAPLSPAPTTWRRRVTRPEAHHQPHPKPAPSVPPPAGMTVSTVEDPYAFLSSFDTIFVIDDSG</sequence>
<accession>A0A1B7XQQ7</accession>
<dbReference type="KEGG" id="chig:CH63R_14403"/>
<evidence type="ECO:0000313" key="3">
    <source>
        <dbReference type="Proteomes" id="UP000092177"/>
    </source>
</evidence>
<dbReference type="Proteomes" id="UP000092177">
    <property type="component" value="Chromosome 11"/>
</dbReference>
<gene>
    <name evidence="2" type="ORF">CH63R_14403</name>
</gene>
<organism evidence="2 3">
    <name type="scientific">Colletotrichum higginsianum (strain IMI 349063)</name>
    <name type="common">Crucifer anthracnose fungus</name>
    <dbReference type="NCBI Taxonomy" id="759273"/>
    <lineage>
        <taxon>Eukaryota</taxon>
        <taxon>Fungi</taxon>
        <taxon>Dikarya</taxon>
        <taxon>Ascomycota</taxon>
        <taxon>Pezizomycotina</taxon>
        <taxon>Sordariomycetes</taxon>
        <taxon>Hypocreomycetidae</taxon>
        <taxon>Glomerellales</taxon>
        <taxon>Glomerellaceae</taxon>
        <taxon>Colletotrichum</taxon>
        <taxon>Colletotrichum destructivum species complex</taxon>
    </lineage>
</organism>
<keyword evidence="3" id="KW-1185">Reference proteome</keyword>
<protein>
    <submittedName>
        <fullName evidence="2">von Willebrand factor</fullName>
    </submittedName>
</protein>
<feature type="compositionally biased region" description="Low complexity" evidence="1">
    <location>
        <begin position="41"/>
        <end position="56"/>
    </location>
</feature>
<dbReference type="VEuPathDB" id="FungiDB:CH63R_14403"/>